<dbReference type="InterPro" id="IPR036388">
    <property type="entry name" value="WH-like_DNA-bd_sf"/>
</dbReference>
<dbReference type="InterPro" id="IPR000847">
    <property type="entry name" value="LysR_HTH_N"/>
</dbReference>
<dbReference type="eggNOG" id="COG0583">
    <property type="taxonomic scope" value="Bacteria"/>
</dbReference>
<dbReference type="OrthoDB" id="113093at2"/>
<keyword evidence="3" id="KW-0238">DNA-binding</keyword>
<evidence type="ECO:0000256" key="3">
    <source>
        <dbReference type="ARBA" id="ARBA00023125"/>
    </source>
</evidence>
<dbReference type="GO" id="GO:0032993">
    <property type="term" value="C:protein-DNA complex"/>
    <property type="evidence" value="ECO:0007669"/>
    <property type="project" value="TreeGrafter"/>
</dbReference>
<keyword evidence="4" id="KW-0804">Transcription</keyword>
<evidence type="ECO:0000256" key="1">
    <source>
        <dbReference type="ARBA" id="ARBA00009437"/>
    </source>
</evidence>
<evidence type="ECO:0000313" key="8">
    <source>
        <dbReference type="Proteomes" id="UP000007113"/>
    </source>
</evidence>
<dbReference type="PANTHER" id="PTHR30346">
    <property type="entry name" value="TRANSCRIPTIONAL DUAL REGULATOR HCAR-RELATED"/>
    <property type="match status" value="1"/>
</dbReference>
<evidence type="ECO:0000256" key="2">
    <source>
        <dbReference type="ARBA" id="ARBA00023015"/>
    </source>
</evidence>
<protein>
    <submittedName>
        <fullName evidence="7">Transcriptional regulator, LysR family</fullName>
    </submittedName>
</protein>
<feature type="region of interest" description="Disordered" evidence="5">
    <location>
        <begin position="313"/>
        <end position="338"/>
    </location>
</feature>
<dbReference type="AlphaFoldDB" id="G8NUP6"/>
<dbReference type="InterPro" id="IPR005119">
    <property type="entry name" value="LysR_subst-bd"/>
</dbReference>
<keyword evidence="8" id="KW-1185">Reference proteome</keyword>
<dbReference type="KEGG" id="gma:AciX8_3286"/>
<dbReference type="EMBL" id="CP003130">
    <property type="protein sequence ID" value="AEU37586.1"/>
    <property type="molecule type" value="Genomic_DNA"/>
</dbReference>
<organism evidence="7 8">
    <name type="scientific">Granulicella mallensis (strain ATCC BAA-1857 / DSM 23137 / MP5ACTX8)</name>
    <dbReference type="NCBI Taxonomy" id="682795"/>
    <lineage>
        <taxon>Bacteria</taxon>
        <taxon>Pseudomonadati</taxon>
        <taxon>Acidobacteriota</taxon>
        <taxon>Terriglobia</taxon>
        <taxon>Terriglobales</taxon>
        <taxon>Acidobacteriaceae</taxon>
        <taxon>Granulicella</taxon>
    </lineage>
</organism>
<comment type="similarity">
    <text evidence="1">Belongs to the LysR transcriptional regulatory family.</text>
</comment>
<dbReference type="PANTHER" id="PTHR30346:SF28">
    <property type="entry name" value="HTH-TYPE TRANSCRIPTIONAL REGULATOR CYNR"/>
    <property type="match status" value="1"/>
</dbReference>
<evidence type="ECO:0000256" key="5">
    <source>
        <dbReference type="SAM" id="MobiDB-lite"/>
    </source>
</evidence>
<evidence type="ECO:0000259" key="6">
    <source>
        <dbReference type="PROSITE" id="PS50931"/>
    </source>
</evidence>
<dbReference type="SUPFAM" id="SSF46785">
    <property type="entry name" value="Winged helix' DNA-binding domain"/>
    <property type="match status" value="1"/>
</dbReference>
<dbReference type="SUPFAM" id="SSF53850">
    <property type="entry name" value="Periplasmic binding protein-like II"/>
    <property type="match status" value="1"/>
</dbReference>
<dbReference type="RefSeq" id="WP_014266460.1">
    <property type="nucleotide sequence ID" value="NC_016631.1"/>
</dbReference>
<keyword evidence="2" id="KW-0805">Transcription regulation</keyword>
<dbReference type="PROSITE" id="PS50931">
    <property type="entry name" value="HTH_LYSR"/>
    <property type="match status" value="1"/>
</dbReference>
<proteinExistence type="inferred from homology"/>
<accession>G8NUP6</accession>
<dbReference type="Pfam" id="PF03466">
    <property type="entry name" value="LysR_substrate"/>
    <property type="match status" value="1"/>
</dbReference>
<evidence type="ECO:0000256" key="4">
    <source>
        <dbReference type="ARBA" id="ARBA00023163"/>
    </source>
</evidence>
<dbReference type="Gene3D" id="1.10.10.10">
    <property type="entry name" value="Winged helix-like DNA-binding domain superfamily/Winged helix DNA-binding domain"/>
    <property type="match status" value="1"/>
</dbReference>
<dbReference type="GO" id="GO:0003700">
    <property type="term" value="F:DNA-binding transcription factor activity"/>
    <property type="evidence" value="ECO:0007669"/>
    <property type="project" value="InterPro"/>
</dbReference>
<dbReference type="Proteomes" id="UP000007113">
    <property type="component" value="Chromosome"/>
</dbReference>
<name>G8NUP6_GRAMM</name>
<dbReference type="Gene3D" id="3.40.190.10">
    <property type="entry name" value="Periplasmic binding protein-like II"/>
    <property type="match status" value="2"/>
</dbReference>
<evidence type="ECO:0000313" key="7">
    <source>
        <dbReference type="EMBL" id="AEU37586.1"/>
    </source>
</evidence>
<reference evidence="7 8" key="1">
    <citation type="submission" date="2011-11" db="EMBL/GenBank/DDBJ databases">
        <title>Complete sequence of Granulicella mallensis MP5ACTX8.</title>
        <authorList>
            <consortium name="US DOE Joint Genome Institute"/>
            <person name="Lucas S."/>
            <person name="Copeland A."/>
            <person name="Lapidus A."/>
            <person name="Cheng J.-F."/>
            <person name="Goodwin L."/>
            <person name="Pitluck S."/>
            <person name="Peters L."/>
            <person name="Lu M."/>
            <person name="Detter J.C."/>
            <person name="Han C."/>
            <person name="Tapia R."/>
            <person name="Land M."/>
            <person name="Hauser L."/>
            <person name="Kyrpides N."/>
            <person name="Ivanova N."/>
            <person name="Mikhailova N."/>
            <person name="Pagani I."/>
            <person name="Rawat S."/>
            <person name="Mannisto M."/>
            <person name="Haggblom M."/>
            <person name="Woyke T."/>
        </authorList>
    </citation>
    <scope>NUCLEOTIDE SEQUENCE [LARGE SCALE GENOMIC DNA]</scope>
    <source>
        <strain evidence="8">ATCC BAA-1857 / DSM 23137 / MP5ACTX8</strain>
    </source>
</reference>
<dbReference type="InterPro" id="IPR036390">
    <property type="entry name" value="WH_DNA-bd_sf"/>
</dbReference>
<dbReference type="STRING" id="682795.AciX8_3286"/>
<dbReference type="Pfam" id="PF00126">
    <property type="entry name" value="HTH_1"/>
    <property type="match status" value="1"/>
</dbReference>
<feature type="domain" description="HTH lysR-type" evidence="6">
    <location>
        <begin position="1"/>
        <end position="63"/>
    </location>
</feature>
<sequence>MYEWAELRHFKYLLTILERQGFRAAAEELRTAQPNLSVQARQFQENASVRLFRKVKGGRIRPTETGVAFKVLARFLLETRDEVVDALIAIERGEVSSVRFGCSPLIDQSLFQSFCDLHKEILPVCPVRPTHGDTAHLAEEVVSGTVDAAIVTLPLRHPDLRIEELRRDRLVACLRRDDPFAAKASLQVADLQGNLAVLYHPQRHPDAHERLLELLGDAGVKIEDYSCASHPSEMQTLVKGGHGFALIREGINLDEELTTRPIAGVDWTVDTAFIYRKTRHPKTVPILVKRLVKQLSQTQIGKETALNKVSIPSQASIPNGMRPAQREKNGPVQMALIS</sequence>
<dbReference type="HOGENOM" id="CLU_039613_6_4_0"/>
<dbReference type="GO" id="GO:0003677">
    <property type="term" value="F:DNA binding"/>
    <property type="evidence" value="ECO:0007669"/>
    <property type="project" value="UniProtKB-KW"/>
</dbReference>
<gene>
    <name evidence="7" type="ordered locus">AciX8_3286</name>
</gene>